<protein>
    <submittedName>
        <fullName evidence="7">Aldehyde dehydrogenase</fullName>
    </submittedName>
</protein>
<dbReference type="PROSITE" id="PS00687">
    <property type="entry name" value="ALDEHYDE_DEHYDR_GLU"/>
    <property type="match status" value="1"/>
</dbReference>
<dbReference type="InterPro" id="IPR016160">
    <property type="entry name" value="Ald_DH_CS_CYS"/>
</dbReference>
<comment type="caution">
    <text evidence="7">The sequence shown here is derived from an EMBL/GenBank/DDBJ whole genome shotgun (WGS) entry which is preliminary data.</text>
</comment>
<dbReference type="InterPro" id="IPR015590">
    <property type="entry name" value="Aldehyde_DH_dom"/>
</dbReference>
<dbReference type="InterPro" id="IPR016161">
    <property type="entry name" value="Ald_DH/histidinol_DH"/>
</dbReference>
<dbReference type="SUPFAM" id="SSF53720">
    <property type="entry name" value="ALDH-like"/>
    <property type="match status" value="1"/>
</dbReference>
<gene>
    <name evidence="7" type="ORF">GCM10022224_055340</name>
</gene>
<feature type="domain" description="Aldehyde dehydrogenase" evidence="6">
    <location>
        <begin position="27"/>
        <end position="496"/>
    </location>
</feature>
<dbReference type="Gene3D" id="3.40.309.10">
    <property type="entry name" value="Aldehyde Dehydrogenase, Chain A, domain 2"/>
    <property type="match status" value="1"/>
</dbReference>
<keyword evidence="2 5" id="KW-0560">Oxidoreductase</keyword>
<evidence type="ECO:0000256" key="4">
    <source>
        <dbReference type="PROSITE-ProRule" id="PRU10007"/>
    </source>
</evidence>
<dbReference type="InterPro" id="IPR016163">
    <property type="entry name" value="Ald_DH_C"/>
</dbReference>
<name>A0ABP7CDJ3_9ACTN</name>
<sequence>MARSGEHMTMTAAFAEGIVHNFVGGRFVEPDTTSLFDNVDPATGHVAARVHEADAALVARAVQAARDALGGSWSRWTTNDRTALLRRAADRIEERFEEFVAAEVRDTGKPVTHARDVDVARAITNLRAFADIVGAAGQESFLTELPDGRRALNYAVRKPLGVVAVVVPWNLPLLLLTWKVAPALACGNAVVVKPSEETPSTAALLAEVLREVGLPDGVYNVVHGFGRDSAGEFLTGHPGIDGVTFTGSTATGAHVMRTVAARVRPVSFELGGKNAAVVFADADLGATLDGLTRSIFSNTGQVCLCTERVYVQRPIFDDVVNGLAARAEALALGDPLSETTTTGPLISQAHRDKVLAYFGLAEEAGARTVVGGGVPAMGPALDGGSWIEPTIWVGLDQRDRVMREEVFGPVAGLIPFDSEEEAIALANDTEYGLASSVWTSDLTRGHRVAQAMRVGMSWVNTWYLRDLRSPFGGMGLSGIGREGGEASLHFYTEPTNVCVQL</sequence>
<keyword evidence="3" id="KW-0520">NAD</keyword>
<evidence type="ECO:0000256" key="3">
    <source>
        <dbReference type="ARBA" id="ARBA00023027"/>
    </source>
</evidence>
<evidence type="ECO:0000256" key="5">
    <source>
        <dbReference type="RuleBase" id="RU003345"/>
    </source>
</evidence>
<proteinExistence type="inferred from homology"/>
<dbReference type="CDD" id="cd07093">
    <property type="entry name" value="ALDH_F8_HMSADH"/>
    <property type="match status" value="1"/>
</dbReference>
<evidence type="ECO:0000313" key="8">
    <source>
        <dbReference type="Proteomes" id="UP001500902"/>
    </source>
</evidence>
<evidence type="ECO:0000256" key="1">
    <source>
        <dbReference type="ARBA" id="ARBA00009986"/>
    </source>
</evidence>
<reference evidence="8" key="1">
    <citation type="journal article" date="2019" name="Int. J. Syst. Evol. Microbiol.">
        <title>The Global Catalogue of Microorganisms (GCM) 10K type strain sequencing project: providing services to taxonomists for standard genome sequencing and annotation.</title>
        <authorList>
            <consortium name="The Broad Institute Genomics Platform"/>
            <consortium name="The Broad Institute Genome Sequencing Center for Infectious Disease"/>
            <person name="Wu L."/>
            <person name="Ma J."/>
        </authorList>
    </citation>
    <scope>NUCLEOTIDE SEQUENCE [LARGE SCALE GENOMIC DNA]</scope>
    <source>
        <strain evidence="8">JCM 16904</strain>
    </source>
</reference>
<dbReference type="PANTHER" id="PTHR43720">
    <property type="entry name" value="2-AMINOMUCONIC SEMIALDEHYDE DEHYDROGENASE"/>
    <property type="match status" value="1"/>
</dbReference>
<dbReference type="EMBL" id="BAAAZP010000101">
    <property type="protein sequence ID" value="GAA3683723.1"/>
    <property type="molecule type" value="Genomic_DNA"/>
</dbReference>
<dbReference type="NCBIfam" id="TIGR03216">
    <property type="entry name" value="OH_muco_semi_DH"/>
    <property type="match status" value="1"/>
</dbReference>
<accession>A0ABP7CDJ3</accession>
<dbReference type="Gene3D" id="3.40.605.10">
    <property type="entry name" value="Aldehyde Dehydrogenase, Chain A, domain 1"/>
    <property type="match status" value="1"/>
</dbReference>
<evidence type="ECO:0000256" key="2">
    <source>
        <dbReference type="ARBA" id="ARBA00023002"/>
    </source>
</evidence>
<dbReference type="InterPro" id="IPR016162">
    <property type="entry name" value="Ald_DH_N"/>
</dbReference>
<evidence type="ECO:0000259" key="6">
    <source>
        <dbReference type="Pfam" id="PF00171"/>
    </source>
</evidence>
<dbReference type="Proteomes" id="UP001500902">
    <property type="component" value="Unassembled WGS sequence"/>
</dbReference>
<feature type="active site" evidence="4">
    <location>
        <position position="269"/>
    </location>
</feature>
<organism evidence="7 8">
    <name type="scientific">Nonomuraea antimicrobica</name>
    <dbReference type="NCBI Taxonomy" id="561173"/>
    <lineage>
        <taxon>Bacteria</taxon>
        <taxon>Bacillati</taxon>
        <taxon>Actinomycetota</taxon>
        <taxon>Actinomycetes</taxon>
        <taxon>Streptosporangiales</taxon>
        <taxon>Streptosporangiaceae</taxon>
        <taxon>Nonomuraea</taxon>
    </lineage>
</organism>
<dbReference type="Pfam" id="PF00171">
    <property type="entry name" value="Aldedh"/>
    <property type="match status" value="1"/>
</dbReference>
<dbReference type="InterPro" id="IPR017628">
    <property type="entry name" value="OHmuconic_semiald_DH"/>
</dbReference>
<dbReference type="InterPro" id="IPR029510">
    <property type="entry name" value="Ald_DH_CS_GLU"/>
</dbReference>
<dbReference type="PANTHER" id="PTHR43720:SF2">
    <property type="entry name" value="2-AMINOMUCONIC SEMIALDEHYDE DEHYDROGENASE"/>
    <property type="match status" value="1"/>
</dbReference>
<dbReference type="PROSITE" id="PS00070">
    <property type="entry name" value="ALDEHYDE_DEHYDR_CYS"/>
    <property type="match status" value="1"/>
</dbReference>
<evidence type="ECO:0000313" key="7">
    <source>
        <dbReference type="EMBL" id="GAA3683723.1"/>
    </source>
</evidence>
<keyword evidence="8" id="KW-1185">Reference proteome</keyword>
<comment type="similarity">
    <text evidence="1 5">Belongs to the aldehyde dehydrogenase family.</text>
</comment>